<evidence type="ECO:0000313" key="2">
    <source>
        <dbReference type="Proteomes" id="UP000606786"/>
    </source>
</evidence>
<keyword evidence="2" id="KW-1185">Reference proteome</keyword>
<proteinExistence type="predicted"/>
<reference evidence="1" key="1">
    <citation type="submission" date="2020-11" db="EMBL/GenBank/DDBJ databases">
        <authorList>
            <person name="Whitehead M."/>
        </authorList>
    </citation>
    <scope>NUCLEOTIDE SEQUENCE</scope>
    <source>
        <strain evidence="1">EGII</strain>
    </source>
</reference>
<feature type="non-terminal residue" evidence="1">
    <location>
        <position position="1"/>
    </location>
</feature>
<name>A0A811UCP5_CERCA</name>
<protein>
    <submittedName>
        <fullName evidence="1">(Mediterranean fruit fly) hypothetical protein</fullName>
    </submittedName>
</protein>
<dbReference type="AlphaFoldDB" id="A0A811UCP5"/>
<evidence type="ECO:0000313" key="1">
    <source>
        <dbReference type="EMBL" id="CAD6995225.1"/>
    </source>
</evidence>
<organism evidence="1 2">
    <name type="scientific">Ceratitis capitata</name>
    <name type="common">Mediterranean fruit fly</name>
    <name type="synonym">Tephritis capitata</name>
    <dbReference type="NCBI Taxonomy" id="7213"/>
    <lineage>
        <taxon>Eukaryota</taxon>
        <taxon>Metazoa</taxon>
        <taxon>Ecdysozoa</taxon>
        <taxon>Arthropoda</taxon>
        <taxon>Hexapoda</taxon>
        <taxon>Insecta</taxon>
        <taxon>Pterygota</taxon>
        <taxon>Neoptera</taxon>
        <taxon>Endopterygota</taxon>
        <taxon>Diptera</taxon>
        <taxon>Brachycera</taxon>
        <taxon>Muscomorpha</taxon>
        <taxon>Tephritoidea</taxon>
        <taxon>Tephritidae</taxon>
        <taxon>Ceratitis</taxon>
        <taxon>Ceratitis</taxon>
    </lineage>
</organism>
<comment type="caution">
    <text evidence="1">The sequence shown here is derived from an EMBL/GenBank/DDBJ whole genome shotgun (WGS) entry which is preliminary data.</text>
</comment>
<dbReference type="EMBL" id="CAJHJT010000001">
    <property type="protein sequence ID" value="CAD6995225.1"/>
    <property type="molecule type" value="Genomic_DNA"/>
</dbReference>
<sequence>TSYPFHNYNDINKDDVNHTLFKCEWATKQSRIIKSVKSYASNRKTLEESGTCAKGEKVETLFVL</sequence>
<gene>
    <name evidence="1" type="ORF">CCAP1982_LOCUS3944</name>
</gene>
<dbReference type="Proteomes" id="UP000606786">
    <property type="component" value="Unassembled WGS sequence"/>
</dbReference>
<accession>A0A811UCP5</accession>